<protein>
    <recommendedName>
        <fullName evidence="12">Cathepsin L</fullName>
    </recommendedName>
</protein>
<dbReference type="PROSITE" id="PS00639">
    <property type="entry name" value="THIOL_PROTEASE_HIS"/>
    <property type="match status" value="1"/>
</dbReference>
<dbReference type="PROSITE" id="PS00139">
    <property type="entry name" value="THIOL_PROTEASE_CYS"/>
    <property type="match status" value="1"/>
</dbReference>
<dbReference type="InterPro" id="IPR013128">
    <property type="entry name" value="Peptidase_C1A"/>
</dbReference>
<keyword evidence="7" id="KW-0732">Signal</keyword>
<dbReference type="AlphaFoldDB" id="A0A913Z0T8"/>
<dbReference type="EnsemblMetazoa" id="XM_038189586.1">
    <property type="protein sequence ID" value="XP_038045514.1"/>
    <property type="gene ID" value="LOC119720066"/>
</dbReference>
<keyword evidence="6" id="KW-1015">Disulfide bond</keyword>
<dbReference type="InterPro" id="IPR039417">
    <property type="entry name" value="Peptidase_C1A_papain-like"/>
</dbReference>
<dbReference type="PRINTS" id="PR00705">
    <property type="entry name" value="PAPAIN"/>
</dbReference>
<accession>A0A913Z0T8</accession>
<dbReference type="GeneID" id="119720066"/>
<sequence length="336" mass="37387">MMRVAVFCALMVVALGMPFNFNTDLDGEWELFKKVHNKRYSGFGEEANRRSIFESNVKLITMHNLEYDLGNHTYRLGMNFYGDMTGKEFTQVMNGYKTRANPPKATMTFREPQNVQYPTTVDWRTKGYVTPVKNQEQCGSCWAFSATGSLEGQNFAKTKVLPDLSEQNLVDCSYVEGDDGCNGGLMDDAFKYVISNKGIDKESCYVYKAKDENKCHYNASEECITGHCTGFVDVPTGNETALMAAAATIGPISVAIDASHNSFQLYSEGVYNEPECSPTELDHGVLVVGYGVDQGKDYWLVKNSWGASWGMQGYIMMSRNKNNQCGIATSASYPLV</sequence>
<evidence type="ECO:0008006" key="12">
    <source>
        <dbReference type="Google" id="ProtNLM"/>
    </source>
</evidence>
<organism evidence="10 11">
    <name type="scientific">Patiria miniata</name>
    <name type="common">Bat star</name>
    <name type="synonym">Asterina miniata</name>
    <dbReference type="NCBI Taxonomy" id="46514"/>
    <lineage>
        <taxon>Eukaryota</taxon>
        <taxon>Metazoa</taxon>
        <taxon>Echinodermata</taxon>
        <taxon>Eleutherozoa</taxon>
        <taxon>Asterozoa</taxon>
        <taxon>Asteroidea</taxon>
        <taxon>Valvatacea</taxon>
        <taxon>Valvatida</taxon>
        <taxon>Asterinidae</taxon>
        <taxon>Patiria</taxon>
    </lineage>
</organism>
<dbReference type="CDD" id="cd02248">
    <property type="entry name" value="Peptidase_C1A"/>
    <property type="match status" value="1"/>
</dbReference>
<dbReference type="InterPro" id="IPR025660">
    <property type="entry name" value="Pept_his_AS"/>
</dbReference>
<dbReference type="OMA" id="HEGWMTE"/>
<evidence type="ECO:0000256" key="5">
    <source>
        <dbReference type="ARBA" id="ARBA00023145"/>
    </source>
</evidence>
<comment type="similarity">
    <text evidence="1">Belongs to the peptidase C1 family.</text>
</comment>
<feature type="signal peptide" evidence="7">
    <location>
        <begin position="1"/>
        <end position="16"/>
    </location>
</feature>
<dbReference type="Gene3D" id="3.90.70.10">
    <property type="entry name" value="Cysteine proteinases"/>
    <property type="match status" value="1"/>
</dbReference>
<dbReference type="Pfam" id="PF00112">
    <property type="entry name" value="Peptidase_C1"/>
    <property type="match status" value="1"/>
</dbReference>
<evidence type="ECO:0000256" key="7">
    <source>
        <dbReference type="SAM" id="SignalP"/>
    </source>
</evidence>
<dbReference type="PANTHER" id="PTHR12411">
    <property type="entry name" value="CYSTEINE PROTEASE FAMILY C1-RELATED"/>
    <property type="match status" value="1"/>
</dbReference>
<dbReference type="RefSeq" id="XP_038045514.1">
    <property type="nucleotide sequence ID" value="XM_038189586.1"/>
</dbReference>
<feature type="chain" id="PRO_5037915614" description="Cathepsin L" evidence="7">
    <location>
        <begin position="17"/>
        <end position="336"/>
    </location>
</feature>
<dbReference type="FunFam" id="3.90.70.10:FF:000006">
    <property type="entry name" value="Cathepsin S"/>
    <property type="match status" value="1"/>
</dbReference>
<keyword evidence="3" id="KW-0378">Hydrolase</keyword>
<keyword evidence="2" id="KW-0645">Protease</keyword>
<dbReference type="SMART" id="SM00645">
    <property type="entry name" value="Pept_C1"/>
    <property type="match status" value="1"/>
</dbReference>
<evidence type="ECO:0000256" key="4">
    <source>
        <dbReference type="ARBA" id="ARBA00022807"/>
    </source>
</evidence>
<keyword evidence="11" id="KW-1185">Reference proteome</keyword>
<dbReference type="OrthoDB" id="10253408at2759"/>
<evidence type="ECO:0000259" key="9">
    <source>
        <dbReference type="SMART" id="SM00848"/>
    </source>
</evidence>
<evidence type="ECO:0000259" key="8">
    <source>
        <dbReference type="SMART" id="SM00645"/>
    </source>
</evidence>
<dbReference type="Proteomes" id="UP000887568">
    <property type="component" value="Unplaced"/>
</dbReference>
<feature type="domain" description="Peptidase C1A papain C-terminal" evidence="8">
    <location>
        <begin position="117"/>
        <end position="335"/>
    </location>
</feature>
<evidence type="ECO:0000256" key="2">
    <source>
        <dbReference type="ARBA" id="ARBA00022670"/>
    </source>
</evidence>
<dbReference type="GO" id="GO:0008234">
    <property type="term" value="F:cysteine-type peptidase activity"/>
    <property type="evidence" value="ECO:0007669"/>
    <property type="project" value="UniProtKB-KW"/>
</dbReference>
<feature type="domain" description="Cathepsin propeptide inhibitor" evidence="9">
    <location>
        <begin position="29"/>
        <end position="89"/>
    </location>
</feature>
<evidence type="ECO:0000313" key="10">
    <source>
        <dbReference type="EnsemblMetazoa" id="XP_038045514.1"/>
    </source>
</evidence>
<evidence type="ECO:0000256" key="3">
    <source>
        <dbReference type="ARBA" id="ARBA00022801"/>
    </source>
</evidence>
<dbReference type="InterPro" id="IPR000169">
    <property type="entry name" value="Pept_cys_AS"/>
</dbReference>
<evidence type="ECO:0000256" key="1">
    <source>
        <dbReference type="ARBA" id="ARBA00008455"/>
    </source>
</evidence>
<dbReference type="PROSITE" id="PS00640">
    <property type="entry name" value="THIOL_PROTEASE_ASN"/>
    <property type="match status" value="1"/>
</dbReference>
<reference evidence="10" key="1">
    <citation type="submission" date="2022-11" db="UniProtKB">
        <authorList>
            <consortium name="EnsemblMetazoa"/>
        </authorList>
    </citation>
    <scope>IDENTIFICATION</scope>
</reference>
<name>A0A913Z0T8_PATMI</name>
<dbReference type="InterPro" id="IPR000668">
    <property type="entry name" value="Peptidase_C1A_C"/>
</dbReference>
<dbReference type="InterPro" id="IPR013201">
    <property type="entry name" value="Prot_inhib_I29"/>
</dbReference>
<dbReference type="Pfam" id="PF08246">
    <property type="entry name" value="Inhibitor_I29"/>
    <property type="match status" value="1"/>
</dbReference>
<evidence type="ECO:0000313" key="11">
    <source>
        <dbReference type="Proteomes" id="UP000887568"/>
    </source>
</evidence>
<dbReference type="SUPFAM" id="SSF54001">
    <property type="entry name" value="Cysteine proteinases"/>
    <property type="match status" value="1"/>
</dbReference>
<dbReference type="InterPro" id="IPR025661">
    <property type="entry name" value="Pept_asp_AS"/>
</dbReference>
<dbReference type="InterPro" id="IPR038765">
    <property type="entry name" value="Papain-like_cys_pep_sf"/>
</dbReference>
<dbReference type="GO" id="GO:0006508">
    <property type="term" value="P:proteolysis"/>
    <property type="evidence" value="ECO:0007669"/>
    <property type="project" value="UniProtKB-KW"/>
</dbReference>
<dbReference type="SMART" id="SM00848">
    <property type="entry name" value="Inhibitor_I29"/>
    <property type="match status" value="1"/>
</dbReference>
<keyword evidence="5" id="KW-0865">Zymogen</keyword>
<proteinExistence type="inferred from homology"/>
<keyword evidence="4" id="KW-0788">Thiol protease</keyword>
<evidence type="ECO:0000256" key="6">
    <source>
        <dbReference type="ARBA" id="ARBA00023157"/>
    </source>
</evidence>